<dbReference type="InterPro" id="IPR020901">
    <property type="entry name" value="Prtase_inh_Kunz-CS"/>
</dbReference>
<dbReference type="Gene3D" id="3.30.60.30">
    <property type="match status" value="1"/>
</dbReference>
<name>A0A7D9HUQ8_PARCT</name>
<dbReference type="InterPro" id="IPR002223">
    <property type="entry name" value="Kunitz_BPTI"/>
</dbReference>
<sequence length="287" mass="30791">MGSQCGGAVCSLPKVVGPCKARFVRYYFNTITQKCEVFYYGGCRSNGNNFRTKKLCEGTCKSDQDVCSLPAVQGPCEAHIGRYFYNVTSSKCERFYYGGCQGNKNNFKTIKDCEKNCKRSGNPCDLVFCGVNGRCKVMNGKAICTLSVLANPCIATSCLVGTRCVVVNGKGRCIPVKPVPTVHPSCAAVSCLQGTTCVVRNGRPLCATTCSASRGCKQQGSFCNLASGICQCSRFCLAVHLPVCGSDGKRYGNKCHLDAAACRAKKTITTVPCYENSNNTATQQPAY</sequence>
<evidence type="ECO:0000313" key="7">
    <source>
        <dbReference type="EMBL" id="CAB3989281.1"/>
    </source>
</evidence>
<protein>
    <submittedName>
        <fullName evidence="7">Tissue factor pathway inhibitor 2</fullName>
    </submittedName>
</protein>
<keyword evidence="4" id="KW-0732">Signal</keyword>
<evidence type="ECO:0000256" key="5">
    <source>
        <dbReference type="ARBA" id="ARBA00022900"/>
    </source>
</evidence>
<dbReference type="EMBL" id="CACRXK020001457">
    <property type="protein sequence ID" value="CAB3989281.1"/>
    <property type="molecule type" value="Genomic_DNA"/>
</dbReference>
<keyword evidence="8" id="KW-1185">Reference proteome</keyword>
<evidence type="ECO:0000313" key="8">
    <source>
        <dbReference type="Proteomes" id="UP001152795"/>
    </source>
</evidence>
<dbReference type="PROSITE" id="PS00280">
    <property type="entry name" value="BPTI_KUNITZ_1"/>
    <property type="match status" value="1"/>
</dbReference>
<dbReference type="SMART" id="SM00280">
    <property type="entry name" value="KAZAL"/>
    <property type="match status" value="1"/>
</dbReference>
<gene>
    <name evidence="7" type="ORF">PACLA_8A046558</name>
</gene>
<accession>A0A7D9HUQ8</accession>
<dbReference type="Pfam" id="PF00014">
    <property type="entry name" value="Kunitz_BPTI"/>
    <property type="match status" value="2"/>
</dbReference>
<dbReference type="Gene3D" id="4.10.410.10">
    <property type="entry name" value="Pancreatic trypsin inhibitor Kunitz domain"/>
    <property type="match status" value="2"/>
</dbReference>
<dbReference type="PROSITE" id="PS51465">
    <property type="entry name" value="KAZAL_2"/>
    <property type="match status" value="1"/>
</dbReference>
<dbReference type="GO" id="GO:0005615">
    <property type="term" value="C:extracellular space"/>
    <property type="evidence" value="ECO:0007669"/>
    <property type="project" value="TreeGrafter"/>
</dbReference>
<evidence type="ECO:0000256" key="6">
    <source>
        <dbReference type="ARBA" id="ARBA00023157"/>
    </source>
</evidence>
<comment type="subcellular location">
    <subcellularLocation>
        <location evidence="1">Secreted</location>
    </subcellularLocation>
</comment>
<dbReference type="SUPFAM" id="SSF57362">
    <property type="entry name" value="BPTI-like"/>
    <property type="match status" value="2"/>
</dbReference>
<proteinExistence type="predicted"/>
<reference evidence="7" key="1">
    <citation type="submission" date="2020-04" db="EMBL/GenBank/DDBJ databases">
        <authorList>
            <person name="Alioto T."/>
            <person name="Alioto T."/>
            <person name="Gomez Garrido J."/>
        </authorList>
    </citation>
    <scope>NUCLEOTIDE SEQUENCE</scope>
    <source>
        <strain evidence="7">A484AB</strain>
    </source>
</reference>
<keyword evidence="5" id="KW-0722">Serine protease inhibitor</keyword>
<dbReference type="SMART" id="SM00131">
    <property type="entry name" value="KU"/>
    <property type="match status" value="2"/>
</dbReference>
<dbReference type="PANTHER" id="PTHR45938">
    <property type="entry name" value="ACP24A4-RELATED"/>
    <property type="match status" value="1"/>
</dbReference>
<dbReference type="PROSITE" id="PS50279">
    <property type="entry name" value="BPTI_KUNITZ_2"/>
    <property type="match status" value="2"/>
</dbReference>
<dbReference type="GO" id="GO:0048019">
    <property type="term" value="F:receptor antagonist activity"/>
    <property type="evidence" value="ECO:0007669"/>
    <property type="project" value="TreeGrafter"/>
</dbReference>
<dbReference type="InterPro" id="IPR003645">
    <property type="entry name" value="Fol_N"/>
</dbReference>
<evidence type="ECO:0000256" key="3">
    <source>
        <dbReference type="ARBA" id="ARBA00022690"/>
    </source>
</evidence>
<dbReference type="CDD" id="cd00104">
    <property type="entry name" value="KAZAL_FS"/>
    <property type="match status" value="1"/>
</dbReference>
<dbReference type="PRINTS" id="PR00759">
    <property type="entry name" value="BASICPTASE"/>
</dbReference>
<dbReference type="SUPFAM" id="SSF100895">
    <property type="entry name" value="Kazal-type serine protease inhibitors"/>
    <property type="match status" value="1"/>
</dbReference>
<dbReference type="GO" id="GO:0004867">
    <property type="term" value="F:serine-type endopeptidase inhibitor activity"/>
    <property type="evidence" value="ECO:0007669"/>
    <property type="project" value="UniProtKB-KW"/>
</dbReference>
<evidence type="ECO:0000256" key="4">
    <source>
        <dbReference type="ARBA" id="ARBA00022729"/>
    </source>
</evidence>
<dbReference type="AlphaFoldDB" id="A0A7D9HUQ8"/>
<dbReference type="CDD" id="cd00109">
    <property type="entry name" value="Kunitz-type"/>
    <property type="match status" value="2"/>
</dbReference>
<dbReference type="PANTHER" id="PTHR45938:SF11">
    <property type="entry name" value="WAP, KAZAL, IMMUNOGLOBULIN, KUNITZ AND NTR DOMAIN-CONTAINING PROTEIN 2-LIKE"/>
    <property type="match status" value="1"/>
</dbReference>
<dbReference type="Proteomes" id="UP001152795">
    <property type="component" value="Unassembled WGS sequence"/>
</dbReference>
<dbReference type="SMART" id="SM00274">
    <property type="entry name" value="FOLN"/>
    <property type="match status" value="3"/>
</dbReference>
<dbReference type="OrthoDB" id="4473401at2759"/>
<organism evidence="7 8">
    <name type="scientific">Paramuricea clavata</name>
    <name type="common">Red gorgonian</name>
    <name type="synonym">Violescent sea-whip</name>
    <dbReference type="NCBI Taxonomy" id="317549"/>
    <lineage>
        <taxon>Eukaryota</taxon>
        <taxon>Metazoa</taxon>
        <taxon>Cnidaria</taxon>
        <taxon>Anthozoa</taxon>
        <taxon>Octocorallia</taxon>
        <taxon>Malacalcyonacea</taxon>
        <taxon>Plexauridae</taxon>
        <taxon>Paramuricea</taxon>
    </lineage>
</organism>
<evidence type="ECO:0000256" key="2">
    <source>
        <dbReference type="ARBA" id="ARBA00022525"/>
    </source>
</evidence>
<dbReference type="Pfam" id="PF07648">
    <property type="entry name" value="Kazal_2"/>
    <property type="match status" value="1"/>
</dbReference>
<dbReference type="GO" id="GO:0050431">
    <property type="term" value="F:transforming growth factor beta binding"/>
    <property type="evidence" value="ECO:0007669"/>
    <property type="project" value="TreeGrafter"/>
</dbReference>
<keyword evidence="6" id="KW-1015">Disulfide bond</keyword>
<keyword evidence="3" id="KW-0646">Protease inhibitor</keyword>
<dbReference type="FunFam" id="4.10.410.10:FF:000004">
    <property type="entry name" value="Tissue factor pathway inhibitor"/>
    <property type="match status" value="1"/>
</dbReference>
<dbReference type="FunFam" id="4.10.410.10:FF:000011">
    <property type="entry name" value="Tissue factor pathway inhibitor"/>
    <property type="match status" value="1"/>
</dbReference>
<evidence type="ECO:0000256" key="1">
    <source>
        <dbReference type="ARBA" id="ARBA00004613"/>
    </source>
</evidence>
<keyword evidence="2" id="KW-0964">Secreted</keyword>
<dbReference type="InterPro" id="IPR036058">
    <property type="entry name" value="Kazal_dom_sf"/>
</dbReference>
<dbReference type="InterPro" id="IPR036880">
    <property type="entry name" value="Kunitz_BPTI_sf"/>
</dbReference>
<dbReference type="InterPro" id="IPR002350">
    <property type="entry name" value="Kazal_dom"/>
</dbReference>
<comment type="caution">
    <text evidence="7">The sequence shown here is derived from an EMBL/GenBank/DDBJ whole genome shotgun (WGS) entry which is preliminary data.</text>
</comment>